<dbReference type="GO" id="GO:0000976">
    <property type="term" value="F:transcription cis-regulatory region binding"/>
    <property type="evidence" value="ECO:0007669"/>
    <property type="project" value="TreeGrafter"/>
</dbReference>
<dbReference type="PANTHER" id="PTHR30055">
    <property type="entry name" value="HTH-TYPE TRANSCRIPTIONAL REGULATOR RUTR"/>
    <property type="match status" value="1"/>
</dbReference>
<evidence type="ECO:0000313" key="6">
    <source>
        <dbReference type="Proteomes" id="UP000325466"/>
    </source>
</evidence>
<accession>A0A5M3YIZ4</accession>
<keyword evidence="1 2" id="KW-0238">DNA-binding</keyword>
<evidence type="ECO:0000256" key="1">
    <source>
        <dbReference type="ARBA" id="ARBA00023125"/>
    </source>
</evidence>
<keyword evidence="6" id="KW-1185">Reference proteome</keyword>
<dbReference type="GO" id="GO:0003700">
    <property type="term" value="F:DNA-binding transcription factor activity"/>
    <property type="evidence" value="ECO:0007669"/>
    <property type="project" value="TreeGrafter"/>
</dbReference>
<dbReference type="Gene3D" id="1.10.357.10">
    <property type="entry name" value="Tetracycline Repressor, domain 2"/>
    <property type="match status" value="1"/>
</dbReference>
<feature type="DNA-binding region" description="H-T-H motif" evidence="2">
    <location>
        <begin position="37"/>
        <end position="56"/>
    </location>
</feature>
<evidence type="ECO:0000259" key="3">
    <source>
        <dbReference type="PROSITE" id="PS50977"/>
    </source>
</evidence>
<evidence type="ECO:0000313" key="4">
    <source>
        <dbReference type="EMBL" id="GES40118.1"/>
    </source>
</evidence>
<dbReference type="InterPro" id="IPR001647">
    <property type="entry name" value="HTH_TetR"/>
</dbReference>
<dbReference type="InterPro" id="IPR050109">
    <property type="entry name" value="HTH-type_TetR-like_transc_reg"/>
</dbReference>
<dbReference type="PROSITE" id="PS50977">
    <property type="entry name" value="HTH_TETR_2"/>
    <property type="match status" value="1"/>
</dbReference>
<dbReference type="EMBL" id="BLAH01000172">
    <property type="protein sequence ID" value="GES40118.1"/>
    <property type="molecule type" value="Genomic_DNA"/>
</dbReference>
<dbReference type="EMBL" id="CP106982">
    <property type="protein sequence ID" value="UYF94412.1"/>
    <property type="molecule type" value="Genomic_DNA"/>
</dbReference>
<dbReference type="PRINTS" id="PR00455">
    <property type="entry name" value="HTHTETR"/>
</dbReference>
<feature type="domain" description="HTH tetR-type" evidence="3">
    <location>
        <begin position="14"/>
        <end position="74"/>
    </location>
</feature>
<dbReference type="KEGG" id="rav:AAT18_00105"/>
<dbReference type="Proteomes" id="UP001163947">
    <property type="component" value="Chromosome"/>
</dbReference>
<evidence type="ECO:0000256" key="2">
    <source>
        <dbReference type="PROSITE-ProRule" id="PRU00335"/>
    </source>
</evidence>
<dbReference type="Proteomes" id="UP000325466">
    <property type="component" value="Unassembled WGS sequence"/>
</dbReference>
<sequence length="195" mass="21304">MPKISAATVAEHRATQLRALLDAAHALLTESPERPPSLGEVAARAGLARSSVYHYFRSREDLLRAVVEDMFPRWNAKVIAAMDEAGDPAGRVLAYVDANLRLVAEGEHALVGALATVTPQAFTDERMQTLHRELVLPLVEALREHGTTHPELAAELVGAVVHKGTELIESGRNLEEVRRAVRDLLELIDVSRETG</sequence>
<reference evidence="4" key="2">
    <citation type="submission" date="2019-10" db="EMBL/GenBank/DDBJ databases">
        <title>Draft genome sequence of Rhodococcus aetherivorans JCM 14343.</title>
        <authorList>
            <person name="Inoue D."/>
            <person name="Nakazawa M."/>
            <person name="Yamamoto N."/>
            <person name="Sei K."/>
            <person name="Ike M."/>
        </authorList>
    </citation>
    <scope>NUCLEOTIDE SEQUENCE</scope>
    <source>
        <strain evidence="4">JCM 14343</strain>
    </source>
</reference>
<reference evidence="5" key="3">
    <citation type="submission" date="2022-09" db="EMBL/GenBank/DDBJ databases">
        <title>The genome sequence of Rhodococcus aetherivorans N1.</title>
        <authorList>
            <person name="Jiang W."/>
        </authorList>
    </citation>
    <scope>NUCLEOTIDE SEQUENCE</scope>
    <source>
        <strain evidence="5">N1</strain>
    </source>
</reference>
<organism evidence="5 7">
    <name type="scientific">Rhodococcus aetherivorans</name>
    <dbReference type="NCBI Taxonomy" id="191292"/>
    <lineage>
        <taxon>Bacteria</taxon>
        <taxon>Bacillati</taxon>
        <taxon>Actinomycetota</taxon>
        <taxon>Actinomycetes</taxon>
        <taxon>Mycobacteriales</taxon>
        <taxon>Nocardiaceae</taxon>
        <taxon>Rhodococcus</taxon>
    </lineage>
</organism>
<reference evidence="4 6" key="1">
    <citation type="journal article" date="2018" name="Biodegradation">
        <title>1,4-Dioxane degradation characteristics of Rhodococcus aetherivorans JCM 14343.</title>
        <authorList>
            <person name="Inoue D."/>
            <person name="Tsunoda T."/>
            <person name="Yamamoto N."/>
            <person name="Ike M."/>
            <person name="Sei K."/>
        </authorList>
    </citation>
    <scope>NUCLEOTIDE SEQUENCE [LARGE SCALE GENOMIC DNA]</scope>
    <source>
        <strain evidence="4 6">JCM 14343</strain>
    </source>
</reference>
<proteinExistence type="predicted"/>
<dbReference type="Pfam" id="PF00440">
    <property type="entry name" value="TetR_N"/>
    <property type="match status" value="1"/>
</dbReference>
<dbReference type="RefSeq" id="WP_006934487.1">
    <property type="nucleotide sequence ID" value="NZ_BAAAYP010000075.1"/>
</dbReference>
<protein>
    <submittedName>
        <fullName evidence="5">TetR/AcrR family transcriptional regulator</fullName>
    </submittedName>
    <submittedName>
        <fullName evidence="4">Transcriptional regulator, TetR family</fullName>
    </submittedName>
</protein>
<dbReference type="GeneID" id="83618978"/>
<dbReference type="SUPFAM" id="SSF46689">
    <property type="entry name" value="Homeodomain-like"/>
    <property type="match status" value="1"/>
</dbReference>
<dbReference type="PANTHER" id="PTHR30055:SF226">
    <property type="entry name" value="HTH-TYPE TRANSCRIPTIONAL REGULATOR PKSA"/>
    <property type="match status" value="1"/>
</dbReference>
<gene>
    <name evidence="5" type="ORF">OCS65_01130</name>
    <name evidence="4" type="ORF">RAJCM14343_5397</name>
</gene>
<dbReference type="InterPro" id="IPR009057">
    <property type="entry name" value="Homeodomain-like_sf"/>
</dbReference>
<dbReference type="AlphaFoldDB" id="N1M0Q2"/>
<evidence type="ECO:0000313" key="7">
    <source>
        <dbReference type="Proteomes" id="UP001163947"/>
    </source>
</evidence>
<evidence type="ECO:0000313" key="5">
    <source>
        <dbReference type="EMBL" id="UYF94412.1"/>
    </source>
</evidence>
<name>N1M0Q2_9NOCA</name>
<accession>N1M0Q2</accession>